<dbReference type="PRINTS" id="PR00081">
    <property type="entry name" value="GDHRDH"/>
</dbReference>
<feature type="domain" description="Ketoreductase" evidence="5">
    <location>
        <begin position="7"/>
        <end position="190"/>
    </location>
</feature>
<dbReference type="Pfam" id="PF00106">
    <property type="entry name" value="adh_short"/>
    <property type="match status" value="1"/>
</dbReference>
<evidence type="ECO:0000313" key="6">
    <source>
        <dbReference type="EMBL" id="QIS14955.1"/>
    </source>
</evidence>
<dbReference type="SMART" id="SM00822">
    <property type="entry name" value="PKS_KR"/>
    <property type="match status" value="1"/>
</dbReference>
<dbReference type="RefSeq" id="WP_167477282.1">
    <property type="nucleotide sequence ID" value="NZ_CP046172.1"/>
</dbReference>
<keyword evidence="2" id="KW-0521">NADP</keyword>
<sequence length="279" mass="29539">MKLEAGQVAVITGAANGIGQALAGALHARGLRVVLADIEEDSVRRAAAELGGETLAVPTDVADPAQVQRLAEATVERFGRVDLVANNAGVGAGGAMWSIEPEDWQRVWSVNVGGIVNGIRAFVPHLIASGHGHVVNTASIAGFTFGAFNAPYTASKHAVISLSESLRGELDILAPEIGVTVMCPGPVDTRMLRGVTDGASADARTEWLASFTPEQWERFAPRMEIIKRMQDEMMPATEAAEIIIRAVETNRLYVTTHPHYAEAAKSRAELVVAGLAEAN</sequence>
<proteinExistence type="inferred from homology"/>
<gene>
    <name evidence="6" type="ORF">F5544_35625</name>
</gene>
<evidence type="ECO:0000256" key="4">
    <source>
        <dbReference type="RuleBase" id="RU000363"/>
    </source>
</evidence>
<evidence type="ECO:0000259" key="5">
    <source>
        <dbReference type="SMART" id="SM00822"/>
    </source>
</evidence>
<dbReference type="AlphaFoldDB" id="A0A6G9YNS5"/>
<accession>A0A6G9YNS5</accession>
<dbReference type="InterPro" id="IPR002347">
    <property type="entry name" value="SDR_fam"/>
</dbReference>
<protein>
    <submittedName>
        <fullName evidence="6">SDR family NAD(P)-dependent oxidoreductase</fullName>
    </submittedName>
</protein>
<evidence type="ECO:0000313" key="7">
    <source>
        <dbReference type="Proteomes" id="UP000503540"/>
    </source>
</evidence>
<keyword evidence="3" id="KW-0560">Oxidoreductase</keyword>
<dbReference type="SUPFAM" id="SSF51735">
    <property type="entry name" value="NAD(P)-binding Rossmann-fold domains"/>
    <property type="match status" value="1"/>
</dbReference>
<keyword evidence="7" id="KW-1185">Reference proteome</keyword>
<reference evidence="6 7" key="1">
    <citation type="journal article" date="2019" name="ACS Chem. Biol.">
        <title>Identification and Mobilization of a Cryptic Antibiotic Biosynthesis Gene Locus from a Human-Pathogenic Nocardia Isolate.</title>
        <authorList>
            <person name="Herisse M."/>
            <person name="Ishida K."/>
            <person name="Porter J.L."/>
            <person name="Howden B."/>
            <person name="Hertweck C."/>
            <person name="Stinear T.P."/>
            <person name="Pidot S.J."/>
        </authorList>
    </citation>
    <scope>NUCLEOTIDE SEQUENCE [LARGE SCALE GENOMIC DNA]</scope>
    <source>
        <strain evidence="6 7">AUSMDU00012717</strain>
    </source>
</reference>
<dbReference type="FunFam" id="3.40.50.720:FF:000084">
    <property type="entry name" value="Short-chain dehydrogenase reductase"/>
    <property type="match status" value="1"/>
</dbReference>
<dbReference type="InterPro" id="IPR036291">
    <property type="entry name" value="NAD(P)-bd_dom_sf"/>
</dbReference>
<dbReference type="InterPro" id="IPR057326">
    <property type="entry name" value="KR_dom"/>
</dbReference>
<dbReference type="EMBL" id="CP046172">
    <property type="protein sequence ID" value="QIS14955.1"/>
    <property type="molecule type" value="Genomic_DNA"/>
</dbReference>
<evidence type="ECO:0000256" key="2">
    <source>
        <dbReference type="ARBA" id="ARBA00022857"/>
    </source>
</evidence>
<dbReference type="CDD" id="cd05233">
    <property type="entry name" value="SDR_c"/>
    <property type="match status" value="1"/>
</dbReference>
<dbReference type="PROSITE" id="PS00061">
    <property type="entry name" value="ADH_SHORT"/>
    <property type="match status" value="1"/>
</dbReference>
<dbReference type="PRINTS" id="PR00080">
    <property type="entry name" value="SDRFAMILY"/>
</dbReference>
<dbReference type="GO" id="GO:0016491">
    <property type="term" value="F:oxidoreductase activity"/>
    <property type="evidence" value="ECO:0007669"/>
    <property type="project" value="UniProtKB-KW"/>
</dbReference>
<dbReference type="Proteomes" id="UP000503540">
    <property type="component" value="Chromosome"/>
</dbReference>
<dbReference type="InterPro" id="IPR020904">
    <property type="entry name" value="Sc_DH/Rdtase_CS"/>
</dbReference>
<comment type="similarity">
    <text evidence="1 4">Belongs to the short-chain dehydrogenases/reductases (SDR) family.</text>
</comment>
<dbReference type="Gene3D" id="3.40.50.720">
    <property type="entry name" value="NAD(P)-binding Rossmann-like Domain"/>
    <property type="match status" value="1"/>
</dbReference>
<evidence type="ECO:0000256" key="3">
    <source>
        <dbReference type="ARBA" id="ARBA00023002"/>
    </source>
</evidence>
<dbReference type="PANTHER" id="PTHR43391:SF14">
    <property type="entry name" value="DEHYDROGENASE_REDUCTASE SDR FAMILY PROTEIN 7-LIKE"/>
    <property type="match status" value="1"/>
</dbReference>
<dbReference type="PANTHER" id="PTHR43391">
    <property type="entry name" value="RETINOL DEHYDROGENASE-RELATED"/>
    <property type="match status" value="1"/>
</dbReference>
<organism evidence="6 7">
    <name type="scientific">Nocardia arthritidis</name>
    <dbReference type="NCBI Taxonomy" id="228602"/>
    <lineage>
        <taxon>Bacteria</taxon>
        <taxon>Bacillati</taxon>
        <taxon>Actinomycetota</taxon>
        <taxon>Actinomycetes</taxon>
        <taxon>Mycobacteriales</taxon>
        <taxon>Nocardiaceae</taxon>
        <taxon>Nocardia</taxon>
    </lineage>
</organism>
<evidence type="ECO:0000256" key="1">
    <source>
        <dbReference type="ARBA" id="ARBA00006484"/>
    </source>
</evidence>
<name>A0A6G9YNS5_9NOCA</name>
<dbReference type="KEGG" id="nah:F5544_35625"/>